<name>A2F3U5_TRIV3</name>
<feature type="compositionally biased region" description="Basic and acidic residues" evidence="1">
    <location>
        <begin position="442"/>
        <end position="465"/>
    </location>
</feature>
<organism evidence="3 4">
    <name type="scientific">Trichomonas vaginalis (strain ATCC PRA-98 / G3)</name>
    <dbReference type="NCBI Taxonomy" id="412133"/>
    <lineage>
        <taxon>Eukaryota</taxon>
        <taxon>Metamonada</taxon>
        <taxon>Parabasalia</taxon>
        <taxon>Trichomonadida</taxon>
        <taxon>Trichomonadidae</taxon>
        <taxon>Trichomonas</taxon>
    </lineage>
</organism>
<dbReference type="InParanoid" id="A2F3U5"/>
<gene>
    <name evidence="3" type="ORF">TVAG_114180</name>
</gene>
<keyword evidence="2" id="KW-0472">Membrane</keyword>
<feature type="transmembrane region" description="Helical" evidence="2">
    <location>
        <begin position="185"/>
        <end position="206"/>
    </location>
</feature>
<evidence type="ECO:0000256" key="2">
    <source>
        <dbReference type="SAM" id="Phobius"/>
    </source>
</evidence>
<feature type="transmembrane region" description="Helical" evidence="2">
    <location>
        <begin position="218"/>
        <end position="239"/>
    </location>
</feature>
<evidence type="ECO:0000256" key="1">
    <source>
        <dbReference type="SAM" id="MobiDB-lite"/>
    </source>
</evidence>
<dbReference type="KEGG" id="tva:4758228"/>
<feature type="transmembrane region" description="Helical" evidence="2">
    <location>
        <begin position="314"/>
        <end position="335"/>
    </location>
</feature>
<feature type="transmembrane region" description="Helical" evidence="2">
    <location>
        <begin position="282"/>
        <end position="302"/>
    </location>
</feature>
<sequence length="465" mass="53257">MNSLEQLEPVPLAENESDVPPMALQLMDISSLKSTLIQFFLIALAPLLFAYFYPNKYRVLSYSQLQPESLENPSNHFLFIIQNLDVYHDSIRASFQLFNQNKKIETMNLTAKISTFNRKMHESSPKIYETDIVTNSTMPKEVFSALLSDTRVVNIDISFPPNSSAVSRINCFIEYTPSPRVHFELATNLCISLILGCLFYNIYISIEKTKYIRPAQFVTEFLLALILISSIPVDILRPYVSNVFIYVMKSIFNVLTSVSIMSCCVCYFYMIINVNNQKQVKYTIISLLIIGFSAIISIYNSLWETLFSPGSTSFVFYKSFFEILMFLCICIYSSYISSQSSEDRNSAVYYCSITCSCAILLLLVDTLENLECYNSNLDLSFGVRSATKLAVSFTMTSLHFPQIAVKKGGRTKRRRNQYRRQSAQSKYSVDNIFPEDEEESANENKSEEIKTEEQEEQPKEVTDLI</sequence>
<dbReference type="VEuPathDB" id="TrichDB:TVAGG3_0281070"/>
<feature type="compositionally biased region" description="Basic residues" evidence="1">
    <location>
        <begin position="408"/>
        <end position="418"/>
    </location>
</feature>
<feature type="region of interest" description="Disordered" evidence="1">
    <location>
        <begin position="408"/>
        <end position="465"/>
    </location>
</feature>
<reference evidence="3" key="1">
    <citation type="submission" date="2006-10" db="EMBL/GenBank/DDBJ databases">
        <authorList>
            <person name="Amadeo P."/>
            <person name="Zhao Q."/>
            <person name="Wortman J."/>
            <person name="Fraser-Liggett C."/>
            <person name="Carlton J."/>
        </authorList>
    </citation>
    <scope>NUCLEOTIDE SEQUENCE</scope>
    <source>
        <strain evidence="3">G3</strain>
    </source>
</reference>
<dbReference type="EMBL" id="DS113602">
    <property type="protein sequence ID" value="EAY00414.1"/>
    <property type="molecule type" value="Genomic_DNA"/>
</dbReference>
<protein>
    <submittedName>
        <fullName evidence="3">Uncharacterized protein</fullName>
    </submittedName>
</protein>
<feature type="transmembrane region" description="Helical" evidence="2">
    <location>
        <begin position="35"/>
        <end position="53"/>
    </location>
</feature>
<proteinExistence type="predicted"/>
<accession>A2F3U5</accession>
<keyword evidence="2" id="KW-0812">Transmembrane</keyword>
<evidence type="ECO:0000313" key="3">
    <source>
        <dbReference type="EMBL" id="EAY00414.1"/>
    </source>
</evidence>
<reference evidence="3" key="2">
    <citation type="journal article" date="2007" name="Science">
        <title>Draft genome sequence of the sexually transmitted pathogen Trichomonas vaginalis.</title>
        <authorList>
            <person name="Carlton J.M."/>
            <person name="Hirt R.P."/>
            <person name="Silva J.C."/>
            <person name="Delcher A.L."/>
            <person name="Schatz M."/>
            <person name="Zhao Q."/>
            <person name="Wortman J.R."/>
            <person name="Bidwell S.L."/>
            <person name="Alsmark U.C.M."/>
            <person name="Besteiro S."/>
            <person name="Sicheritz-Ponten T."/>
            <person name="Noel C.J."/>
            <person name="Dacks J.B."/>
            <person name="Foster P.G."/>
            <person name="Simillion C."/>
            <person name="Van de Peer Y."/>
            <person name="Miranda-Saavedra D."/>
            <person name="Barton G.J."/>
            <person name="Westrop G.D."/>
            <person name="Mueller S."/>
            <person name="Dessi D."/>
            <person name="Fiori P.L."/>
            <person name="Ren Q."/>
            <person name="Paulsen I."/>
            <person name="Zhang H."/>
            <person name="Bastida-Corcuera F.D."/>
            <person name="Simoes-Barbosa A."/>
            <person name="Brown M.T."/>
            <person name="Hayes R.D."/>
            <person name="Mukherjee M."/>
            <person name="Okumura C.Y."/>
            <person name="Schneider R."/>
            <person name="Smith A.J."/>
            <person name="Vanacova S."/>
            <person name="Villalvazo M."/>
            <person name="Haas B.J."/>
            <person name="Pertea M."/>
            <person name="Feldblyum T.V."/>
            <person name="Utterback T.R."/>
            <person name="Shu C.L."/>
            <person name="Osoegawa K."/>
            <person name="de Jong P.J."/>
            <person name="Hrdy I."/>
            <person name="Horvathova L."/>
            <person name="Zubacova Z."/>
            <person name="Dolezal P."/>
            <person name="Malik S.B."/>
            <person name="Logsdon J.M. Jr."/>
            <person name="Henze K."/>
            <person name="Gupta A."/>
            <person name="Wang C.C."/>
            <person name="Dunne R.L."/>
            <person name="Upcroft J.A."/>
            <person name="Upcroft P."/>
            <person name="White O."/>
            <person name="Salzberg S.L."/>
            <person name="Tang P."/>
            <person name="Chiu C.-H."/>
            <person name="Lee Y.-S."/>
            <person name="Embley T.M."/>
            <person name="Coombs G.H."/>
            <person name="Mottram J.C."/>
            <person name="Tachezy J."/>
            <person name="Fraser-Liggett C.M."/>
            <person name="Johnson P.J."/>
        </authorList>
    </citation>
    <scope>NUCLEOTIDE SEQUENCE [LARGE SCALE GENOMIC DNA]</scope>
    <source>
        <strain evidence="3">G3</strain>
    </source>
</reference>
<keyword evidence="2" id="KW-1133">Transmembrane helix</keyword>
<feature type="transmembrane region" description="Helical" evidence="2">
    <location>
        <begin position="347"/>
        <end position="367"/>
    </location>
</feature>
<dbReference type="RefSeq" id="XP_001313343.1">
    <property type="nucleotide sequence ID" value="XM_001313342.1"/>
</dbReference>
<dbReference type="VEuPathDB" id="TrichDB:TVAG_114180"/>
<evidence type="ECO:0000313" key="4">
    <source>
        <dbReference type="Proteomes" id="UP000001542"/>
    </source>
</evidence>
<feature type="transmembrane region" description="Helical" evidence="2">
    <location>
        <begin position="251"/>
        <end position="270"/>
    </location>
</feature>
<dbReference type="AlphaFoldDB" id="A2F3U5"/>
<keyword evidence="4" id="KW-1185">Reference proteome</keyword>
<dbReference type="Proteomes" id="UP000001542">
    <property type="component" value="Unassembled WGS sequence"/>
</dbReference>